<dbReference type="CDD" id="cd00009">
    <property type="entry name" value="AAA"/>
    <property type="match status" value="1"/>
</dbReference>
<organism evidence="6 7">
    <name type="scientific">Halorarum salinum</name>
    <dbReference type="NCBI Taxonomy" id="2743089"/>
    <lineage>
        <taxon>Archaea</taxon>
        <taxon>Methanobacteriati</taxon>
        <taxon>Methanobacteriota</taxon>
        <taxon>Stenosarchaea group</taxon>
        <taxon>Halobacteria</taxon>
        <taxon>Halobacteriales</taxon>
        <taxon>Haloferacaceae</taxon>
        <taxon>Halorarum</taxon>
    </lineage>
</organism>
<dbReference type="PANTHER" id="PTHR10763">
    <property type="entry name" value="CELL DIVISION CONTROL PROTEIN 6-RELATED"/>
    <property type="match status" value="1"/>
</dbReference>
<dbReference type="OrthoDB" id="270161at2157"/>
<dbReference type="InterPro" id="IPR050311">
    <property type="entry name" value="ORC1/CDC6"/>
</dbReference>
<evidence type="ECO:0000256" key="3">
    <source>
        <dbReference type="ARBA" id="ARBA00022741"/>
    </source>
</evidence>
<dbReference type="InterPro" id="IPR036390">
    <property type="entry name" value="WH_DNA-bd_sf"/>
</dbReference>
<keyword evidence="4" id="KW-0067">ATP-binding</keyword>
<dbReference type="GeneID" id="56037652"/>
<dbReference type="Gene3D" id="1.10.10.10">
    <property type="entry name" value="Winged helix-like DNA-binding domain superfamily/Winged helix DNA-binding domain"/>
    <property type="match status" value="1"/>
</dbReference>
<reference evidence="6 7" key="1">
    <citation type="submission" date="2020-06" db="EMBL/GenBank/DDBJ databases">
        <title>NJ-3-1, isolated from saline soil.</title>
        <authorList>
            <person name="Cui H.L."/>
            <person name="Shi X."/>
        </authorList>
    </citation>
    <scope>NUCLEOTIDE SEQUENCE [LARGE SCALE GENOMIC DNA]</scope>
    <source>
        <strain evidence="6 7">NJ-3-1</strain>
    </source>
</reference>
<dbReference type="AlphaFoldDB" id="A0A7D5QG31"/>
<dbReference type="InterPro" id="IPR036388">
    <property type="entry name" value="WH-like_DNA-bd_sf"/>
</dbReference>
<dbReference type="KEGG" id="halu:HUG12_09295"/>
<name>A0A7D5QG31_9EURY</name>
<evidence type="ECO:0000313" key="6">
    <source>
        <dbReference type="EMBL" id="QLG61903.1"/>
    </source>
</evidence>
<dbReference type="SUPFAM" id="SSF52540">
    <property type="entry name" value="P-loop containing nucleoside triphosphate hydrolases"/>
    <property type="match status" value="1"/>
</dbReference>
<gene>
    <name evidence="6" type="ORF">HUG12_09295</name>
</gene>
<dbReference type="Pfam" id="PF13191">
    <property type="entry name" value="AAA_16"/>
    <property type="match status" value="1"/>
</dbReference>
<proteinExistence type="inferred from homology"/>
<evidence type="ECO:0000256" key="2">
    <source>
        <dbReference type="ARBA" id="ARBA00022705"/>
    </source>
</evidence>
<dbReference type="Proteomes" id="UP000509626">
    <property type="component" value="Chromosome"/>
</dbReference>
<dbReference type="InterPro" id="IPR041664">
    <property type="entry name" value="AAA_16"/>
</dbReference>
<keyword evidence="3" id="KW-0547">Nucleotide-binding</keyword>
<dbReference type="GO" id="GO:0006260">
    <property type="term" value="P:DNA replication"/>
    <property type="evidence" value="ECO:0007669"/>
    <property type="project" value="UniProtKB-KW"/>
</dbReference>
<accession>A0A7D5QG31</accession>
<dbReference type="InterPro" id="IPR015163">
    <property type="entry name" value="Cdc6_C"/>
</dbReference>
<sequence>MARDSETDEVPDLVGRSDEYDALVDGLLHRRDPALYLYGPKGGGKTFLTRHAVRVLPERTTVCRLTCIQYDIQYRVLTALCNAVTDSDFRTGYHTAQLTSALTDALADQDLVVVLDDIDFLLLNDGTDLLYSLSRLPQQTLRLVMLSAIHPDLATELDERIYSSLLPSMIYCEPYTEVDVVHILNTRGHDWLDNEVTDDAAASIAATTPNIRLAYHWLTLAGEVTDGRITEDVVRLVQPDVRQRYHAKLLAPLSAHHRLLLDAIELLTADTEPVRSGAVYDWYRERCTQTQTSPLSTRRVSDFLEHLELLEVIRVEYHYGGHAGKTRSIWLQRPC</sequence>
<keyword evidence="7" id="KW-1185">Reference proteome</keyword>
<comment type="similarity">
    <text evidence="1">Belongs to the CDC6/cdc18 family.</text>
</comment>
<dbReference type="InterPro" id="IPR027417">
    <property type="entry name" value="P-loop_NTPase"/>
</dbReference>
<dbReference type="RefSeq" id="WP_179268488.1">
    <property type="nucleotide sequence ID" value="NZ_CP058579.1"/>
</dbReference>
<evidence type="ECO:0000313" key="7">
    <source>
        <dbReference type="Proteomes" id="UP000509626"/>
    </source>
</evidence>
<dbReference type="SMART" id="SM01074">
    <property type="entry name" value="Cdc6_C"/>
    <property type="match status" value="1"/>
</dbReference>
<dbReference type="EMBL" id="CP058579">
    <property type="protein sequence ID" value="QLG61903.1"/>
    <property type="molecule type" value="Genomic_DNA"/>
</dbReference>
<dbReference type="Gene3D" id="1.10.8.60">
    <property type="match status" value="1"/>
</dbReference>
<evidence type="ECO:0000256" key="1">
    <source>
        <dbReference type="ARBA" id="ARBA00006184"/>
    </source>
</evidence>
<keyword evidence="2" id="KW-0235">DNA replication</keyword>
<dbReference type="SUPFAM" id="SSF46785">
    <property type="entry name" value="Winged helix' DNA-binding domain"/>
    <property type="match status" value="1"/>
</dbReference>
<feature type="domain" description="Cdc6 C-terminal" evidence="5">
    <location>
        <begin position="260"/>
        <end position="331"/>
    </location>
</feature>
<dbReference type="GO" id="GO:0005524">
    <property type="term" value="F:ATP binding"/>
    <property type="evidence" value="ECO:0007669"/>
    <property type="project" value="UniProtKB-KW"/>
</dbReference>
<dbReference type="PANTHER" id="PTHR10763:SF26">
    <property type="entry name" value="CELL DIVISION CONTROL PROTEIN 6 HOMOLOG"/>
    <property type="match status" value="1"/>
</dbReference>
<dbReference type="Pfam" id="PF09079">
    <property type="entry name" value="WHD_Cdc6"/>
    <property type="match status" value="1"/>
</dbReference>
<dbReference type="Gene3D" id="3.40.50.300">
    <property type="entry name" value="P-loop containing nucleotide triphosphate hydrolases"/>
    <property type="match status" value="1"/>
</dbReference>
<evidence type="ECO:0000256" key="4">
    <source>
        <dbReference type="ARBA" id="ARBA00022840"/>
    </source>
</evidence>
<evidence type="ECO:0000259" key="5">
    <source>
        <dbReference type="SMART" id="SM01074"/>
    </source>
</evidence>
<protein>
    <submittedName>
        <fullName evidence="6">AAA family ATPase</fullName>
    </submittedName>
</protein>